<feature type="region of interest" description="Disordered" evidence="1">
    <location>
        <begin position="135"/>
        <end position="169"/>
    </location>
</feature>
<evidence type="ECO:0000313" key="3">
    <source>
        <dbReference type="EMBL" id="KAF5380204.1"/>
    </source>
</evidence>
<gene>
    <name evidence="3" type="ORF">D9757_008187</name>
</gene>
<evidence type="ECO:0000259" key="2">
    <source>
        <dbReference type="Pfam" id="PF03732"/>
    </source>
</evidence>
<protein>
    <recommendedName>
        <fullName evidence="2">Retrotransposon gag domain-containing protein</fullName>
    </recommendedName>
</protein>
<dbReference type="InterPro" id="IPR032567">
    <property type="entry name" value="RTL1-rel"/>
</dbReference>
<reference evidence="3 4" key="1">
    <citation type="journal article" date="2020" name="ISME J.">
        <title>Uncovering the hidden diversity of litter-decomposition mechanisms in mushroom-forming fungi.</title>
        <authorList>
            <person name="Floudas D."/>
            <person name="Bentzer J."/>
            <person name="Ahren D."/>
            <person name="Johansson T."/>
            <person name="Persson P."/>
            <person name="Tunlid A."/>
        </authorList>
    </citation>
    <scope>NUCLEOTIDE SEQUENCE [LARGE SCALE GENOMIC DNA]</scope>
    <source>
        <strain evidence="3 4">CBS 406.79</strain>
    </source>
</reference>
<dbReference type="PANTHER" id="PTHR15503">
    <property type="entry name" value="LDOC1 RELATED"/>
    <property type="match status" value="1"/>
</dbReference>
<dbReference type="Proteomes" id="UP000518752">
    <property type="component" value="Unassembled WGS sequence"/>
</dbReference>
<feature type="domain" description="Retrotransposon gag" evidence="2">
    <location>
        <begin position="318"/>
        <end position="417"/>
    </location>
</feature>
<accession>A0A8H5HBF8</accession>
<evidence type="ECO:0000256" key="1">
    <source>
        <dbReference type="SAM" id="MobiDB-lite"/>
    </source>
</evidence>
<dbReference type="InterPro" id="IPR005162">
    <property type="entry name" value="Retrotrans_gag_dom"/>
</dbReference>
<name>A0A8H5HBF8_9AGAR</name>
<proteinExistence type="predicted"/>
<organism evidence="3 4">
    <name type="scientific">Collybiopsis confluens</name>
    <dbReference type="NCBI Taxonomy" id="2823264"/>
    <lineage>
        <taxon>Eukaryota</taxon>
        <taxon>Fungi</taxon>
        <taxon>Dikarya</taxon>
        <taxon>Basidiomycota</taxon>
        <taxon>Agaricomycotina</taxon>
        <taxon>Agaricomycetes</taxon>
        <taxon>Agaricomycetidae</taxon>
        <taxon>Agaricales</taxon>
        <taxon>Marasmiineae</taxon>
        <taxon>Omphalotaceae</taxon>
        <taxon>Collybiopsis</taxon>
    </lineage>
</organism>
<dbReference type="Pfam" id="PF03732">
    <property type="entry name" value="Retrotrans_gag"/>
    <property type="match status" value="1"/>
</dbReference>
<dbReference type="EMBL" id="JAACJN010000065">
    <property type="protein sequence ID" value="KAF5380204.1"/>
    <property type="molecule type" value="Genomic_DNA"/>
</dbReference>
<dbReference type="OrthoDB" id="2266810at2759"/>
<dbReference type="AlphaFoldDB" id="A0A8H5HBF8"/>
<sequence length="486" mass="53616">MLVEMLVETFRKDQTELLIKDLFVIHNGGRSGEIAHREEWQVAMAVLNQGYKLMKTADVAATGVTKRLAFQRRTNRLPSCGKGILRMTKNSTRLIGKILKKFLTAVGSTASIQTERRTGKTKCLLIPISQIESFNQNPPTPSLSTTAPPPRFGRVSTPSSSRASPALIAPIPRRPVDTDIVISAVGQALIPTRAESVPEPLELVPIESIEFPEIWRSDEPIRVDTPPNPPIQPNPVMAQVTGQDVLRALNNLATNQAALQRVVTDVVTSMNNNKGVSKPHNYNGIGSEDARRFLAAFEVWAQGIPNLRALTGNEPVKSAISFLEGDAAIWATPIAENISAHTSNNNVPLTYPDWADFRAAFTARFETADPVTDAKNMLKALYQGKNSVAAYAATFKQYSERTGYSDTDLQDKFYEHLTDRVKDGLVHSQANTSLLANLITEATRIDNRINERFRQKTPFKAVTPATHSLQPINTPSSLIETQMPWM</sequence>
<dbReference type="PANTHER" id="PTHR15503:SF22">
    <property type="entry name" value="TRANSPOSON TY3-I GAG POLYPROTEIN"/>
    <property type="match status" value="1"/>
</dbReference>
<comment type="caution">
    <text evidence="3">The sequence shown here is derived from an EMBL/GenBank/DDBJ whole genome shotgun (WGS) entry which is preliminary data.</text>
</comment>
<keyword evidence="4" id="KW-1185">Reference proteome</keyword>
<evidence type="ECO:0000313" key="4">
    <source>
        <dbReference type="Proteomes" id="UP000518752"/>
    </source>
</evidence>